<evidence type="ECO:0000313" key="1">
    <source>
        <dbReference type="EMBL" id="KAG9255141.1"/>
    </source>
</evidence>
<proteinExistence type="predicted"/>
<dbReference type="Proteomes" id="UP000887229">
    <property type="component" value="Unassembled WGS sequence"/>
</dbReference>
<sequence>MTRNPQFFERATSSPLLGLQCHCWWSQTPRSLGSPGRACLAKPGKWSSFCCRPHFRAARDFFLALLVGFLVLTNTSSREVRTEYCTLRQRRTTTHHPSAPAPASTGPYLTISIPSLHLTLSSSPQPLPPNPTSSLSLRRKLRIRRIHDKPSHEHFLFVRRFRIQVHRERLSPFTPLPHFYWPISSVSVEVSKAHCFSRLRIIEPAAIPLSNFTLLHFFLF</sequence>
<accession>A0A9P7ZNX6</accession>
<comment type="caution">
    <text evidence="1">The sequence shown here is derived from an EMBL/GenBank/DDBJ whole genome shotgun (WGS) entry which is preliminary data.</text>
</comment>
<dbReference type="EMBL" id="MU251252">
    <property type="protein sequence ID" value="KAG9255141.1"/>
    <property type="molecule type" value="Genomic_DNA"/>
</dbReference>
<protein>
    <submittedName>
        <fullName evidence="1">Uncharacterized protein</fullName>
    </submittedName>
</protein>
<evidence type="ECO:0000313" key="2">
    <source>
        <dbReference type="Proteomes" id="UP000887229"/>
    </source>
</evidence>
<dbReference type="GeneID" id="70298018"/>
<reference evidence="1" key="1">
    <citation type="journal article" date="2021" name="IMA Fungus">
        <title>Genomic characterization of three marine fungi, including Emericellopsis atlantica sp. nov. with signatures of a generalist lifestyle and marine biomass degradation.</title>
        <authorList>
            <person name="Hagestad O.C."/>
            <person name="Hou L."/>
            <person name="Andersen J.H."/>
            <person name="Hansen E.H."/>
            <person name="Altermark B."/>
            <person name="Li C."/>
            <person name="Kuhnert E."/>
            <person name="Cox R.J."/>
            <person name="Crous P.W."/>
            <person name="Spatafora J.W."/>
            <person name="Lail K."/>
            <person name="Amirebrahimi M."/>
            <person name="Lipzen A."/>
            <person name="Pangilinan J."/>
            <person name="Andreopoulos W."/>
            <person name="Hayes R.D."/>
            <person name="Ng V."/>
            <person name="Grigoriev I.V."/>
            <person name="Jackson S.A."/>
            <person name="Sutton T.D.S."/>
            <person name="Dobson A.D.W."/>
            <person name="Rama T."/>
        </authorList>
    </citation>
    <scope>NUCLEOTIDE SEQUENCE</scope>
    <source>
        <strain evidence="1">TS7</strain>
    </source>
</reference>
<dbReference type="RefSeq" id="XP_046119065.1">
    <property type="nucleotide sequence ID" value="XM_046267115.1"/>
</dbReference>
<keyword evidence="2" id="KW-1185">Reference proteome</keyword>
<dbReference type="AlphaFoldDB" id="A0A9P7ZNX6"/>
<organism evidence="1 2">
    <name type="scientific">Emericellopsis atlantica</name>
    <dbReference type="NCBI Taxonomy" id="2614577"/>
    <lineage>
        <taxon>Eukaryota</taxon>
        <taxon>Fungi</taxon>
        <taxon>Dikarya</taxon>
        <taxon>Ascomycota</taxon>
        <taxon>Pezizomycotina</taxon>
        <taxon>Sordariomycetes</taxon>
        <taxon>Hypocreomycetidae</taxon>
        <taxon>Hypocreales</taxon>
        <taxon>Bionectriaceae</taxon>
        <taxon>Emericellopsis</taxon>
    </lineage>
</organism>
<gene>
    <name evidence="1" type="ORF">F5Z01DRAFT_75787</name>
</gene>
<name>A0A9P7ZNX6_9HYPO</name>